<evidence type="ECO:0000313" key="2">
    <source>
        <dbReference type="Proteomes" id="UP001190700"/>
    </source>
</evidence>
<dbReference type="CDD" id="cd02440">
    <property type="entry name" value="AdoMet_MTases"/>
    <property type="match status" value="1"/>
</dbReference>
<dbReference type="Pfam" id="PF10294">
    <property type="entry name" value="Methyltransf_16"/>
    <property type="match status" value="1"/>
</dbReference>
<name>A0AAE0FT86_9CHLO</name>
<comment type="caution">
    <text evidence="1">The sequence shown here is derived from an EMBL/GenBank/DDBJ whole genome shotgun (WGS) entry which is preliminary data.</text>
</comment>
<dbReference type="EMBL" id="LGRX02014038">
    <property type="protein sequence ID" value="KAK3265272.1"/>
    <property type="molecule type" value="Genomic_DNA"/>
</dbReference>
<protein>
    <submittedName>
        <fullName evidence="1">Uncharacterized protein</fullName>
    </submittedName>
</protein>
<accession>A0AAE0FT86</accession>
<dbReference type="InterPro" id="IPR019410">
    <property type="entry name" value="Methyltransf_16"/>
</dbReference>
<sequence>MKYYTTTKRAFGNDVLIGESPGPGTGREIWKSAEVLVWFLERMFGSGGKLLGRRVVEVGCGCAFAGLSIAKQGEVKDVMLTDIADDVIELAKISVELNSCQEICRVRKLAWGTSVDSLDGPFDLVVASDVLYYPHLFSELLVTLRGLCHANSAILLAYEKRTMHEINFFKLAAKHFACINQKIHGVGRAVDTVAESFAVYLMRPNSGADVRAHPSCTLGGMMSAPSKPFAATCELPRPASASVPPVAKSKPPVDLLASVHKAASCKPKPRPVSSDLEVATEQVGCSGMIAWEGAGPADHSETTACEDTNQESSEGMTALENTARVGTSEKVHCEGSDTKKSNLRSILNDKQVNSEAQILGSQQPLENRHGSTRLKDVAATGSLQDSDAKLRTPASAWRSAPHATKEVIRSKHVPKTPHLGLSSSRYAVSPIGRHGTLESTAIKPKISRPWSSLGYTRTNRCTGQDIVLSNTPGSSPRSSQPLFSSSQHYDDFVMACSSSQSAYWWHWHYSGSWQLVTNCATS</sequence>
<dbReference type="PANTHER" id="PTHR14614:SF109">
    <property type="entry name" value="RIBOSOMAL LYSINE N-METHYLTRANSFERASE 5"/>
    <property type="match status" value="1"/>
</dbReference>
<proteinExistence type="predicted"/>
<gene>
    <name evidence="1" type="ORF">CYMTET_26032</name>
</gene>
<evidence type="ECO:0000313" key="1">
    <source>
        <dbReference type="EMBL" id="KAK3265272.1"/>
    </source>
</evidence>
<dbReference type="Gene3D" id="3.40.50.150">
    <property type="entry name" value="Vaccinia Virus protein VP39"/>
    <property type="match status" value="1"/>
</dbReference>
<dbReference type="PANTHER" id="PTHR14614">
    <property type="entry name" value="HEPATOCELLULAR CARCINOMA-ASSOCIATED ANTIGEN"/>
    <property type="match status" value="1"/>
</dbReference>
<reference evidence="1 2" key="1">
    <citation type="journal article" date="2015" name="Genome Biol. Evol.">
        <title>Comparative Genomics of a Bacterivorous Green Alga Reveals Evolutionary Causalities and Consequences of Phago-Mixotrophic Mode of Nutrition.</title>
        <authorList>
            <person name="Burns J.A."/>
            <person name="Paasch A."/>
            <person name="Narechania A."/>
            <person name="Kim E."/>
        </authorList>
    </citation>
    <scope>NUCLEOTIDE SEQUENCE [LARGE SCALE GENOMIC DNA]</scope>
    <source>
        <strain evidence="1 2">PLY_AMNH</strain>
    </source>
</reference>
<dbReference type="InterPro" id="IPR029063">
    <property type="entry name" value="SAM-dependent_MTases_sf"/>
</dbReference>
<dbReference type="SUPFAM" id="SSF53335">
    <property type="entry name" value="S-adenosyl-L-methionine-dependent methyltransferases"/>
    <property type="match status" value="1"/>
</dbReference>
<dbReference type="Proteomes" id="UP001190700">
    <property type="component" value="Unassembled WGS sequence"/>
</dbReference>
<dbReference type="AlphaFoldDB" id="A0AAE0FT86"/>
<organism evidence="1 2">
    <name type="scientific">Cymbomonas tetramitiformis</name>
    <dbReference type="NCBI Taxonomy" id="36881"/>
    <lineage>
        <taxon>Eukaryota</taxon>
        <taxon>Viridiplantae</taxon>
        <taxon>Chlorophyta</taxon>
        <taxon>Pyramimonadophyceae</taxon>
        <taxon>Pyramimonadales</taxon>
        <taxon>Pyramimonadaceae</taxon>
        <taxon>Cymbomonas</taxon>
    </lineage>
</organism>
<keyword evidence="2" id="KW-1185">Reference proteome</keyword>